<keyword evidence="2" id="KW-0012">Acyltransferase</keyword>
<comment type="caution">
    <text evidence="5">The sequence shown here is derived from an EMBL/GenBank/DDBJ whole genome shotgun (WGS) entry which is preliminary data.</text>
</comment>
<comment type="similarity">
    <text evidence="3">Belongs to the acetyltransferase family. RimJ subfamily.</text>
</comment>
<dbReference type="OrthoDB" id="9801669at2"/>
<evidence type="ECO:0000256" key="1">
    <source>
        <dbReference type="ARBA" id="ARBA00022679"/>
    </source>
</evidence>
<dbReference type="Proteomes" id="UP000295611">
    <property type="component" value="Unassembled WGS sequence"/>
</dbReference>
<dbReference type="InterPro" id="IPR016181">
    <property type="entry name" value="Acyl_CoA_acyltransferase"/>
</dbReference>
<dbReference type="PANTHER" id="PTHR43792:SF8">
    <property type="entry name" value="[RIBOSOMAL PROTEIN US5]-ALANINE N-ACETYLTRANSFERASE"/>
    <property type="match status" value="1"/>
</dbReference>
<dbReference type="PANTHER" id="PTHR43792">
    <property type="entry name" value="GNAT FAMILY, PUTATIVE (AFU_ORTHOLOGUE AFUA_3G00765)-RELATED-RELATED"/>
    <property type="match status" value="1"/>
</dbReference>
<keyword evidence="5" id="KW-0687">Ribonucleoprotein</keyword>
<protein>
    <submittedName>
        <fullName evidence="5">[SSU ribosomal protein S5P]-alanine acetyltransferase</fullName>
    </submittedName>
</protein>
<gene>
    <name evidence="5" type="ORF">DFP86_105241</name>
</gene>
<dbReference type="Gene3D" id="3.40.630.30">
    <property type="match status" value="1"/>
</dbReference>
<dbReference type="AlphaFoldDB" id="A0A4R7B8W0"/>
<accession>A0A4R7B8W0</accession>
<dbReference type="EMBL" id="SNZP01000005">
    <property type="protein sequence ID" value="TDR80372.1"/>
    <property type="molecule type" value="Genomic_DNA"/>
</dbReference>
<evidence type="ECO:0000259" key="4">
    <source>
        <dbReference type="PROSITE" id="PS51186"/>
    </source>
</evidence>
<feature type="domain" description="N-acetyltransferase" evidence="4">
    <location>
        <begin position="28"/>
        <end position="174"/>
    </location>
</feature>
<evidence type="ECO:0000256" key="3">
    <source>
        <dbReference type="ARBA" id="ARBA00038502"/>
    </source>
</evidence>
<dbReference type="SUPFAM" id="SSF55729">
    <property type="entry name" value="Acyl-CoA N-acyltransferases (Nat)"/>
    <property type="match status" value="1"/>
</dbReference>
<keyword evidence="6" id="KW-1185">Reference proteome</keyword>
<dbReference type="RefSeq" id="WP_133679907.1">
    <property type="nucleotide sequence ID" value="NZ_SNZP01000005.1"/>
</dbReference>
<evidence type="ECO:0000256" key="2">
    <source>
        <dbReference type="ARBA" id="ARBA00023315"/>
    </source>
</evidence>
<keyword evidence="5" id="KW-0689">Ribosomal protein</keyword>
<dbReference type="GO" id="GO:0008999">
    <property type="term" value="F:protein-N-terminal-alanine acetyltransferase activity"/>
    <property type="evidence" value="ECO:0007669"/>
    <property type="project" value="TreeGrafter"/>
</dbReference>
<dbReference type="InterPro" id="IPR051531">
    <property type="entry name" value="N-acetyltransferase"/>
</dbReference>
<dbReference type="GO" id="GO:0005840">
    <property type="term" value="C:ribosome"/>
    <property type="evidence" value="ECO:0007669"/>
    <property type="project" value="UniProtKB-KW"/>
</dbReference>
<evidence type="ECO:0000313" key="5">
    <source>
        <dbReference type="EMBL" id="TDR80372.1"/>
    </source>
</evidence>
<proteinExistence type="inferred from homology"/>
<reference evidence="5 6" key="1">
    <citation type="submission" date="2019-03" db="EMBL/GenBank/DDBJ databases">
        <title>Genomic Encyclopedia of Type Strains, Phase III (KMG-III): the genomes of soil and plant-associated and newly described type strains.</title>
        <authorList>
            <person name="Whitman W."/>
        </authorList>
    </citation>
    <scope>NUCLEOTIDE SEQUENCE [LARGE SCALE GENOMIC DNA]</scope>
    <source>
        <strain evidence="5 6">CECT 8976</strain>
    </source>
</reference>
<dbReference type="PROSITE" id="PS51186">
    <property type="entry name" value="GNAT"/>
    <property type="match status" value="1"/>
</dbReference>
<keyword evidence="1 5" id="KW-0808">Transferase</keyword>
<dbReference type="Pfam" id="PF13302">
    <property type="entry name" value="Acetyltransf_3"/>
    <property type="match status" value="1"/>
</dbReference>
<dbReference type="InterPro" id="IPR000182">
    <property type="entry name" value="GNAT_dom"/>
</dbReference>
<sequence length="191" mass="21631">MLLQPTLETLRLRVAPVDPILAPAMLDYQIRNRAHLAPWDPTPGAQFFTLAFWQSRCRLRVREWQEGRCASFVLQARQAPQQVIGTVSLSQIQRGVAQYAMLGYGLDQRCEGKGLMFEALQAVLAFAFDDLKLHRLQANYQPANLRSAALLARLGFQIEGRANQYLFLDGAWRDHVMTALINPNFDASDML</sequence>
<organism evidence="5 6">
    <name type="scientific">Paludibacterium purpuratum</name>
    <dbReference type="NCBI Taxonomy" id="1144873"/>
    <lineage>
        <taxon>Bacteria</taxon>
        <taxon>Pseudomonadati</taxon>
        <taxon>Pseudomonadota</taxon>
        <taxon>Betaproteobacteria</taxon>
        <taxon>Neisseriales</taxon>
        <taxon>Chromobacteriaceae</taxon>
        <taxon>Paludibacterium</taxon>
    </lineage>
</organism>
<evidence type="ECO:0000313" key="6">
    <source>
        <dbReference type="Proteomes" id="UP000295611"/>
    </source>
</evidence>
<name>A0A4R7B8W0_9NEIS</name>
<dbReference type="GO" id="GO:0005737">
    <property type="term" value="C:cytoplasm"/>
    <property type="evidence" value="ECO:0007669"/>
    <property type="project" value="TreeGrafter"/>
</dbReference>